<dbReference type="OrthoDB" id="1933455at2759"/>
<reference evidence="8" key="1">
    <citation type="submission" date="2021-05" db="EMBL/GenBank/DDBJ databases">
        <title>A free-living protist that lacks canonical eukaryotic 1 DNA replication and segregation systems.</title>
        <authorList>
            <person name="Salas-Leiva D.E."/>
            <person name="Tromer E.C."/>
            <person name="Curtis B.A."/>
            <person name="Jerlstrom-Hultqvist J."/>
            <person name="Kolisko M."/>
            <person name="Yi Z."/>
            <person name="Salas-Leiva J.S."/>
            <person name="Gallot-Lavallee L."/>
            <person name="Kops G.J.P.L."/>
            <person name="Archibald J.M."/>
            <person name="Simpson A.G.B."/>
            <person name="Roger A.J."/>
        </authorList>
    </citation>
    <scope>NUCLEOTIDE SEQUENCE</scope>
    <source>
        <strain evidence="8">BICM</strain>
    </source>
</reference>
<keyword evidence="4 6" id="KW-0863">Zinc-finger</keyword>
<dbReference type="GO" id="GO:0008270">
    <property type="term" value="F:zinc ion binding"/>
    <property type="evidence" value="ECO:0007669"/>
    <property type="project" value="UniProtKB-KW"/>
</dbReference>
<dbReference type="AlphaFoldDB" id="A0A8J6DZ56"/>
<evidence type="ECO:0000256" key="6">
    <source>
        <dbReference type="PROSITE-ProRule" id="PRU01215"/>
    </source>
</evidence>
<keyword evidence="9" id="KW-1185">Reference proteome</keyword>
<dbReference type="CDD" id="cd16659">
    <property type="entry name" value="RING-Ubox_Emp"/>
    <property type="match status" value="1"/>
</dbReference>
<dbReference type="PANTHER" id="PTHR12170">
    <property type="entry name" value="MACROPHAGE ERYTHROBLAST ATTACHER-RELATED"/>
    <property type="match status" value="1"/>
</dbReference>
<evidence type="ECO:0000313" key="8">
    <source>
        <dbReference type="EMBL" id="KAG9393174.1"/>
    </source>
</evidence>
<dbReference type="PANTHER" id="PTHR12170:SF2">
    <property type="entry name" value="E3 UBIQUITIN-PROTEIN TRANSFERASE MAEA"/>
    <property type="match status" value="1"/>
</dbReference>
<comment type="caution">
    <text evidence="8">The sequence shown here is derived from an EMBL/GenBank/DDBJ whole genome shotgun (WGS) entry which is preliminary data.</text>
</comment>
<dbReference type="InterPro" id="IPR045098">
    <property type="entry name" value="Fyv10_fam"/>
</dbReference>
<organism evidence="8 9">
    <name type="scientific">Carpediemonas membranifera</name>
    <dbReference type="NCBI Taxonomy" id="201153"/>
    <lineage>
        <taxon>Eukaryota</taxon>
        <taxon>Metamonada</taxon>
        <taxon>Carpediemonas-like organisms</taxon>
        <taxon>Carpediemonas</taxon>
    </lineage>
</organism>
<evidence type="ECO:0000256" key="1">
    <source>
        <dbReference type="ARBA" id="ARBA00004496"/>
    </source>
</evidence>
<proteinExistence type="predicted"/>
<dbReference type="InterPro" id="IPR044063">
    <property type="entry name" value="ZF_RING_GID"/>
</dbReference>
<protein>
    <submittedName>
        <fullName evidence="8">Macrophage erythroblast attacher protein</fullName>
    </submittedName>
</protein>
<dbReference type="EMBL" id="JAHDYR010000025">
    <property type="protein sequence ID" value="KAG9393174.1"/>
    <property type="molecule type" value="Genomic_DNA"/>
</dbReference>
<keyword evidence="3" id="KW-0479">Metal-binding</keyword>
<evidence type="ECO:0000256" key="5">
    <source>
        <dbReference type="ARBA" id="ARBA00022833"/>
    </source>
</evidence>
<evidence type="ECO:0000256" key="2">
    <source>
        <dbReference type="ARBA" id="ARBA00022490"/>
    </source>
</evidence>
<dbReference type="SUPFAM" id="SSF57850">
    <property type="entry name" value="RING/U-box"/>
    <property type="match status" value="1"/>
</dbReference>
<comment type="subcellular location">
    <subcellularLocation>
        <location evidence="1">Cytoplasm</location>
    </subcellularLocation>
</comment>
<name>A0A8J6DZ56_9EUKA</name>
<evidence type="ECO:0000313" key="9">
    <source>
        <dbReference type="Proteomes" id="UP000717585"/>
    </source>
</evidence>
<dbReference type="GO" id="GO:0034657">
    <property type="term" value="C:GID complex"/>
    <property type="evidence" value="ECO:0007669"/>
    <property type="project" value="TreeGrafter"/>
</dbReference>
<dbReference type="GO" id="GO:0005737">
    <property type="term" value="C:cytoplasm"/>
    <property type="evidence" value="ECO:0007669"/>
    <property type="project" value="UniProtKB-SubCell"/>
</dbReference>
<dbReference type="InterPro" id="IPR024964">
    <property type="entry name" value="CTLH/CRA"/>
</dbReference>
<keyword evidence="5" id="KW-0862">Zinc</keyword>
<keyword evidence="2" id="KW-0963">Cytoplasm</keyword>
<dbReference type="Proteomes" id="UP000717585">
    <property type="component" value="Unassembled WGS sequence"/>
</dbReference>
<evidence type="ECO:0000256" key="4">
    <source>
        <dbReference type="ARBA" id="ARBA00022771"/>
    </source>
</evidence>
<sequence length="374" mass="41444">MDSAACLKRMDAAMLVSSTEEISKMLKRGVRMEQKLCSRVKHSVDNLATGKKQPEELTSILKSLDGHIKDVTQFHQQLHGMCHNLVERARFIESNPTVTDERLAALIADHFLRHNMRTVADAIATHHGITALCDFDILLDREQIHRALANGQTARATTWATENASKLKKLGSPFRARLALQDFRNAIVDGRPDIMDWVRAEVTPYVMAPSSHMPELVSELQHLCGAALLDCDTRYHIDVTETGRELAAEFLSLCEQIHSSLQHGLLSSYMALGCTAVRTTHCTPHKGAACPTCDPTMHEIATRLPLSDKMVSKVTCRITGCLMDESNPPMMLPNGHVYSQAAIEQVAEANGGKFVDPRGREEFLPALAVRVYIT</sequence>
<evidence type="ECO:0000259" key="7">
    <source>
        <dbReference type="PROSITE" id="PS51867"/>
    </source>
</evidence>
<feature type="zinc finger region" description="RING-Gid-type" evidence="6">
    <location>
        <begin position="290"/>
        <end position="359"/>
    </location>
</feature>
<evidence type="ECO:0000256" key="3">
    <source>
        <dbReference type="ARBA" id="ARBA00022723"/>
    </source>
</evidence>
<dbReference type="GO" id="GO:0061630">
    <property type="term" value="F:ubiquitin protein ligase activity"/>
    <property type="evidence" value="ECO:0007669"/>
    <property type="project" value="InterPro"/>
</dbReference>
<dbReference type="Pfam" id="PF10607">
    <property type="entry name" value="CTLH"/>
    <property type="match status" value="1"/>
</dbReference>
<dbReference type="GO" id="GO:0043161">
    <property type="term" value="P:proteasome-mediated ubiquitin-dependent protein catabolic process"/>
    <property type="evidence" value="ECO:0007669"/>
    <property type="project" value="InterPro"/>
</dbReference>
<dbReference type="GO" id="GO:0005634">
    <property type="term" value="C:nucleus"/>
    <property type="evidence" value="ECO:0007669"/>
    <property type="project" value="TreeGrafter"/>
</dbReference>
<accession>A0A8J6DZ56</accession>
<dbReference type="PROSITE" id="PS51867">
    <property type="entry name" value="ZF_RING_GID"/>
    <property type="match status" value="1"/>
</dbReference>
<feature type="domain" description="RING-Gid-type" evidence="7">
    <location>
        <begin position="290"/>
        <end position="359"/>
    </location>
</feature>
<gene>
    <name evidence="8" type="ORF">J8273_3303</name>
</gene>